<name>A0A3E2THY5_9FIRM</name>
<proteinExistence type="predicted"/>
<dbReference type="RefSeq" id="WP_117528841.1">
    <property type="nucleotide sequence ID" value="NZ_JAQCWV010000014.1"/>
</dbReference>
<feature type="transmembrane region" description="Helical" evidence="1">
    <location>
        <begin position="16"/>
        <end position="35"/>
    </location>
</feature>
<gene>
    <name evidence="2" type="ORF">DW070_13195</name>
</gene>
<evidence type="ECO:0000313" key="2">
    <source>
        <dbReference type="EMBL" id="RGB76292.1"/>
    </source>
</evidence>
<keyword evidence="1" id="KW-0812">Transmembrane</keyword>
<dbReference type="AlphaFoldDB" id="A0A3E2THY5"/>
<dbReference type="Proteomes" id="UP000260773">
    <property type="component" value="Unassembled WGS sequence"/>
</dbReference>
<keyword evidence="1" id="KW-1133">Transmembrane helix</keyword>
<protein>
    <submittedName>
        <fullName evidence="2">Uncharacterized protein</fullName>
    </submittedName>
</protein>
<keyword evidence="1" id="KW-0472">Membrane</keyword>
<dbReference type="EMBL" id="QVEP01000040">
    <property type="protein sequence ID" value="RGB76292.1"/>
    <property type="molecule type" value="Genomic_DNA"/>
</dbReference>
<evidence type="ECO:0000256" key="1">
    <source>
        <dbReference type="SAM" id="Phobius"/>
    </source>
</evidence>
<organism evidence="2 3">
    <name type="scientific">Coprococcus catus</name>
    <dbReference type="NCBI Taxonomy" id="116085"/>
    <lineage>
        <taxon>Bacteria</taxon>
        <taxon>Bacillati</taxon>
        <taxon>Bacillota</taxon>
        <taxon>Clostridia</taxon>
        <taxon>Lachnospirales</taxon>
        <taxon>Lachnospiraceae</taxon>
        <taxon>Coprococcus</taxon>
    </lineage>
</organism>
<comment type="caution">
    <text evidence="2">The sequence shown here is derived from an EMBL/GenBank/DDBJ whole genome shotgun (WGS) entry which is preliminary data.</text>
</comment>
<evidence type="ECO:0000313" key="3">
    <source>
        <dbReference type="Proteomes" id="UP000260773"/>
    </source>
</evidence>
<accession>A0A3E2THY5</accession>
<sequence length="94" mass="10322">MNLVQQFQNLLDPSTALGAFLISLLAGVVCSFLLGRKYQKEIDKKNIIEAKKANSIIQDVRKTGKSDLADEKVKKSNSIKVGTVTGTIKQDVEE</sequence>
<reference evidence="2 3" key="1">
    <citation type="submission" date="2018-08" db="EMBL/GenBank/DDBJ databases">
        <title>A genome reference for cultivated species of the human gut microbiota.</title>
        <authorList>
            <person name="Zou Y."/>
            <person name="Xue W."/>
            <person name="Luo G."/>
        </authorList>
    </citation>
    <scope>NUCLEOTIDE SEQUENCE [LARGE SCALE GENOMIC DNA]</scope>
    <source>
        <strain evidence="2 3">AF45-17</strain>
    </source>
</reference>